<keyword evidence="3" id="KW-1185">Reference proteome</keyword>
<gene>
    <name evidence="2" type="ORF">HaLaN_01023</name>
</gene>
<dbReference type="AlphaFoldDB" id="A0A699YK89"/>
<proteinExistence type="predicted"/>
<dbReference type="GO" id="GO:0004497">
    <property type="term" value="F:monooxygenase activity"/>
    <property type="evidence" value="ECO:0007669"/>
    <property type="project" value="UniProtKB-KW"/>
</dbReference>
<dbReference type="InterPro" id="IPR050870">
    <property type="entry name" value="FAST_kinase"/>
</dbReference>
<sequence length="479" mass="50037">MYRALAALEVAYVAHGLARLGNRDPVLWGTVIKAACSGLVQWGPREVAKLAWAAAKVASSASHPPSNQELSNLVWAAASLGFADRGWQLSRAVAGQLVRRSPRLKPQALANAAWACAKLGYTDSGFYKAMLLSAGQRPHELNTQELSNLVWALATCLHATGQLELDGPQVQALLALLQALPSLGAHELAVLVEGLSRCQLQGVDSRLFAALGHAAVPHVLAGAFSPGGLASLLAGFARARQRHAPLGNAAARVAALQAEAFTCPQLANLLWALSVMRVVDRQLVERVAELLLQGPLAGPGLGAGVEARQGVWSGPRPPPSTVPTPAATAPPGRAQPGSQGAAGHQPAWAAAGREAGQGGAGVGVSAAPGPGPSPISSLDSFDDLLPRSSAASLLQQLGWVEGDEEDEDGEWAEEERLPPCYSLLPLVEEGQGLDREEQLVWAEQQAQQLKCWTQRIQLHLVQGSPHSRGSSSKVGRATG</sequence>
<dbReference type="GO" id="GO:0044528">
    <property type="term" value="P:regulation of mitochondrial mRNA stability"/>
    <property type="evidence" value="ECO:0007669"/>
    <property type="project" value="TreeGrafter"/>
</dbReference>
<dbReference type="Proteomes" id="UP000485058">
    <property type="component" value="Unassembled WGS sequence"/>
</dbReference>
<dbReference type="PANTHER" id="PTHR21228:SF40">
    <property type="entry name" value="LD45607P"/>
    <property type="match status" value="1"/>
</dbReference>
<feature type="region of interest" description="Disordered" evidence="1">
    <location>
        <begin position="307"/>
        <end position="382"/>
    </location>
</feature>
<dbReference type="EMBL" id="BLLF01000037">
    <property type="protein sequence ID" value="GFH06399.1"/>
    <property type="molecule type" value="Genomic_DNA"/>
</dbReference>
<organism evidence="2 3">
    <name type="scientific">Haematococcus lacustris</name>
    <name type="common">Green alga</name>
    <name type="synonym">Haematococcus pluvialis</name>
    <dbReference type="NCBI Taxonomy" id="44745"/>
    <lineage>
        <taxon>Eukaryota</taxon>
        <taxon>Viridiplantae</taxon>
        <taxon>Chlorophyta</taxon>
        <taxon>core chlorophytes</taxon>
        <taxon>Chlorophyceae</taxon>
        <taxon>CS clade</taxon>
        <taxon>Chlamydomonadales</taxon>
        <taxon>Haematococcaceae</taxon>
        <taxon>Haematococcus</taxon>
    </lineage>
</organism>
<dbReference type="GO" id="GO:0009507">
    <property type="term" value="C:chloroplast"/>
    <property type="evidence" value="ECO:0007669"/>
    <property type="project" value="GOC"/>
</dbReference>
<keyword evidence="2" id="KW-0503">Monooxygenase</keyword>
<reference evidence="2 3" key="1">
    <citation type="submission" date="2020-02" db="EMBL/GenBank/DDBJ databases">
        <title>Draft genome sequence of Haematococcus lacustris strain NIES-144.</title>
        <authorList>
            <person name="Morimoto D."/>
            <person name="Nakagawa S."/>
            <person name="Yoshida T."/>
            <person name="Sawayama S."/>
        </authorList>
    </citation>
    <scope>NUCLEOTIDE SEQUENCE [LARGE SCALE GENOMIC DNA]</scope>
    <source>
        <strain evidence="2 3">NIES-144</strain>
    </source>
</reference>
<dbReference type="PANTHER" id="PTHR21228">
    <property type="entry name" value="FAST LEU-RICH DOMAIN-CONTAINING"/>
    <property type="match status" value="1"/>
</dbReference>
<accession>A0A699YK89</accession>
<protein>
    <submittedName>
        <fullName evidence="2">Monooxygenase, FAD-binding</fullName>
    </submittedName>
</protein>
<dbReference type="GO" id="GO:1901259">
    <property type="term" value="P:chloroplast rRNA processing"/>
    <property type="evidence" value="ECO:0007669"/>
    <property type="project" value="TreeGrafter"/>
</dbReference>
<dbReference type="GO" id="GO:0035770">
    <property type="term" value="C:ribonucleoprotein granule"/>
    <property type="evidence" value="ECO:0007669"/>
    <property type="project" value="TreeGrafter"/>
</dbReference>
<dbReference type="GO" id="GO:0000963">
    <property type="term" value="P:mitochondrial RNA processing"/>
    <property type="evidence" value="ECO:0007669"/>
    <property type="project" value="TreeGrafter"/>
</dbReference>
<evidence type="ECO:0000256" key="1">
    <source>
        <dbReference type="SAM" id="MobiDB-lite"/>
    </source>
</evidence>
<comment type="caution">
    <text evidence="2">The sequence shown here is derived from an EMBL/GenBank/DDBJ whole genome shotgun (WGS) entry which is preliminary data.</text>
</comment>
<keyword evidence="2" id="KW-0560">Oxidoreductase</keyword>
<dbReference type="GO" id="GO:0003723">
    <property type="term" value="F:RNA binding"/>
    <property type="evidence" value="ECO:0007669"/>
    <property type="project" value="TreeGrafter"/>
</dbReference>
<evidence type="ECO:0000313" key="2">
    <source>
        <dbReference type="EMBL" id="GFH06399.1"/>
    </source>
</evidence>
<dbReference type="GO" id="GO:0005759">
    <property type="term" value="C:mitochondrial matrix"/>
    <property type="evidence" value="ECO:0007669"/>
    <property type="project" value="TreeGrafter"/>
</dbReference>
<evidence type="ECO:0000313" key="3">
    <source>
        <dbReference type="Proteomes" id="UP000485058"/>
    </source>
</evidence>
<feature type="compositionally biased region" description="Low complexity" evidence="1">
    <location>
        <begin position="323"/>
        <end position="354"/>
    </location>
</feature>
<name>A0A699YK89_HAELA</name>